<dbReference type="PANTHER" id="PTHR23022:SF135">
    <property type="entry name" value="SI:DKEY-77F5.3"/>
    <property type="match status" value="1"/>
</dbReference>
<dbReference type="Pfam" id="PF13358">
    <property type="entry name" value="DDE_3"/>
    <property type="match status" value="1"/>
</dbReference>
<dbReference type="GO" id="GO:0003676">
    <property type="term" value="F:nucleic acid binding"/>
    <property type="evidence" value="ECO:0007669"/>
    <property type="project" value="InterPro"/>
</dbReference>
<accession>A0A1X7TGE4</accession>
<dbReference type="InParanoid" id="A0A1X7TGE4"/>
<dbReference type="InterPro" id="IPR052338">
    <property type="entry name" value="Transposase_5"/>
</dbReference>
<dbReference type="Gene3D" id="3.30.420.10">
    <property type="entry name" value="Ribonuclease H-like superfamily/Ribonuclease H"/>
    <property type="match status" value="1"/>
</dbReference>
<dbReference type="eggNOG" id="ENOG502QUTZ">
    <property type="taxonomic scope" value="Eukaryota"/>
</dbReference>
<dbReference type="InterPro" id="IPR038717">
    <property type="entry name" value="Tc1-like_DDE_dom"/>
</dbReference>
<evidence type="ECO:0000259" key="1">
    <source>
        <dbReference type="Pfam" id="PF13358"/>
    </source>
</evidence>
<feature type="domain" description="Tc1-like transposase DDE" evidence="1">
    <location>
        <begin position="125"/>
        <end position="263"/>
    </location>
</feature>
<name>A0A1X7TGE4_AMPQE</name>
<sequence>MKDEGLKAKVSAVCWLLRKYRETGNIARKLGSGCPTKITPDVLRIVENQMQLDDETTASQLQKILADNGHPLTLMTILRSREKLGWTFRGSAYCQLIREVNKGNRLRWAQEHIQEACSDGGFLNVLWTDECSVMLECHRRFCCRKQGTPARPKPRAKHPVKVHVWAGINCKGKTPIVIFDGKMNAAGFIEVLTAGLIPYLTNIDNNPRFMQDNDPKHASKTAKNWLGSNNVTWWKTPAESPDLNPIENLWHELKEAADAKINFSFSSFSYPRAMFICTALLGADHT</sequence>
<dbReference type="EnsemblMetazoa" id="Aqu2.1.13507_001">
    <property type="protein sequence ID" value="Aqu2.1.13507_001"/>
    <property type="gene ID" value="Aqu2.1.13507"/>
</dbReference>
<evidence type="ECO:0000313" key="2">
    <source>
        <dbReference type="EnsemblMetazoa" id="Aqu2.1.13507_001"/>
    </source>
</evidence>
<proteinExistence type="predicted"/>
<protein>
    <recommendedName>
        <fullName evidence="1">Tc1-like transposase DDE domain-containing protein</fullName>
    </recommendedName>
</protein>
<organism evidence="2">
    <name type="scientific">Amphimedon queenslandica</name>
    <name type="common">Sponge</name>
    <dbReference type="NCBI Taxonomy" id="400682"/>
    <lineage>
        <taxon>Eukaryota</taxon>
        <taxon>Metazoa</taxon>
        <taxon>Porifera</taxon>
        <taxon>Demospongiae</taxon>
        <taxon>Heteroscleromorpha</taxon>
        <taxon>Haplosclerida</taxon>
        <taxon>Niphatidae</taxon>
        <taxon>Amphimedon</taxon>
    </lineage>
</organism>
<reference evidence="2" key="1">
    <citation type="submission" date="2017-05" db="UniProtKB">
        <authorList>
            <consortium name="EnsemblMetazoa"/>
        </authorList>
    </citation>
    <scope>IDENTIFICATION</scope>
</reference>
<dbReference type="InterPro" id="IPR036397">
    <property type="entry name" value="RNaseH_sf"/>
</dbReference>
<dbReference type="PANTHER" id="PTHR23022">
    <property type="entry name" value="TRANSPOSABLE ELEMENT-RELATED"/>
    <property type="match status" value="1"/>
</dbReference>
<dbReference type="AlphaFoldDB" id="A0A1X7TGE4"/>